<evidence type="ECO:0000256" key="1">
    <source>
        <dbReference type="SAM" id="MobiDB-lite"/>
    </source>
</evidence>
<organism evidence="3 4">
    <name type="scientific">Magnaporthiopsis poae (strain ATCC 64411 / 73-15)</name>
    <name type="common">Kentucky bluegrass fungus</name>
    <name type="synonym">Magnaporthe poae</name>
    <dbReference type="NCBI Taxonomy" id="644358"/>
    <lineage>
        <taxon>Eukaryota</taxon>
        <taxon>Fungi</taxon>
        <taxon>Dikarya</taxon>
        <taxon>Ascomycota</taxon>
        <taxon>Pezizomycotina</taxon>
        <taxon>Sordariomycetes</taxon>
        <taxon>Sordariomycetidae</taxon>
        <taxon>Magnaporthales</taxon>
        <taxon>Magnaporthaceae</taxon>
        <taxon>Magnaporthiopsis</taxon>
    </lineage>
</organism>
<protein>
    <submittedName>
        <fullName evidence="2 3">Uncharacterized protein</fullName>
    </submittedName>
</protein>
<reference evidence="2" key="3">
    <citation type="submission" date="2011-03" db="EMBL/GenBank/DDBJ databases">
        <title>Annotation of Magnaporthe poae ATCC 64411.</title>
        <authorList>
            <person name="Ma L.-J."/>
            <person name="Dead R."/>
            <person name="Young S.K."/>
            <person name="Zeng Q."/>
            <person name="Gargeya S."/>
            <person name="Fitzgerald M."/>
            <person name="Haas B."/>
            <person name="Abouelleil A."/>
            <person name="Alvarado L."/>
            <person name="Arachchi H.M."/>
            <person name="Berlin A."/>
            <person name="Brown A."/>
            <person name="Chapman S.B."/>
            <person name="Chen Z."/>
            <person name="Dunbar C."/>
            <person name="Freedman E."/>
            <person name="Gearin G."/>
            <person name="Gellesch M."/>
            <person name="Goldberg J."/>
            <person name="Griggs A."/>
            <person name="Gujja S."/>
            <person name="Heiman D."/>
            <person name="Howarth C."/>
            <person name="Larson L."/>
            <person name="Lui A."/>
            <person name="MacDonald P.J.P."/>
            <person name="Mehta T."/>
            <person name="Montmayeur A."/>
            <person name="Murphy C."/>
            <person name="Neiman D."/>
            <person name="Pearson M."/>
            <person name="Priest M."/>
            <person name="Roberts A."/>
            <person name="Saif S."/>
            <person name="Shea T."/>
            <person name="Shenoy N."/>
            <person name="Sisk P."/>
            <person name="Stolte C."/>
            <person name="Sykes S."/>
            <person name="Yandava C."/>
            <person name="Wortman J."/>
            <person name="Nusbaum C."/>
            <person name="Birren B."/>
        </authorList>
    </citation>
    <scope>NUCLEOTIDE SEQUENCE</scope>
    <source>
        <strain evidence="2">ATCC 64411</strain>
    </source>
</reference>
<dbReference type="Proteomes" id="UP000011715">
    <property type="component" value="Unassembled WGS sequence"/>
</dbReference>
<sequence>MAAASATGSKVLSEIEETTLDELLVSLRSAFTELNSRDAARAAAETAAGPGGAAPRTGRHQQQLKVFPIPALNGLAAKHLRATQAAVVSVSGRQLPLIYLLVATLIAPPHSKTVVVVDLELRFDITRVLECTPYAVTATTSTMAAPAPAPATAPTPVGVDASAAATGTGVEATRPLHDDQQRSAAFSREADASAAGPATTPLVLASGGRVSLSDLAHVYVHRPARGSGVVSASLVREAVAAAEQHMLYGAHGSGGREWWGTFVVGGSGGHSSAGGVAAGGGGSAPLLPRGASSSPSSVDVTAGPRGWLRVEREEVGGFGIGTSAEDALRDRERRRRAVDAAGWTVSSIWGGFTFHEN</sequence>
<dbReference type="EMBL" id="GL876967">
    <property type="protein sequence ID" value="KLU83721.1"/>
    <property type="molecule type" value="Genomic_DNA"/>
</dbReference>
<dbReference type="EMBL" id="ADBL01000673">
    <property type="status" value="NOT_ANNOTATED_CDS"/>
    <property type="molecule type" value="Genomic_DNA"/>
</dbReference>
<reference evidence="3" key="4">
    <citation type="journal article" date="2015" name="G3 (Bethesda)">
        <title>Genome sequences of three phytopathogenic species of the Magnaporthaceae family of fungi.</title>
        <authorList>
            <person name="Okagaki L.H."/>
            <person name="Nunes C.C."/>
            <person name="Sailsbery J."/>
            <person name="Clay B."/>
            <person name="Brown D."/>
            <person name="John T."/>
            <person name="Oh Y."/>
            <person name="Young N."/>
            <person name="Fitzgerald M."/>
            <person name="Haas B.J."/>
            <person name="Zeng Q."/>
            <person name="Young S."/>
            <person name="Adiconis X."/>
            <person name="Fan L."/>
            <person name="Levin J.Z."/>
            <person name="Mitchell T.K."/>
            <person name="Okubara P.A."/>
            <person name="Farman M.L."/>
            <person name="Kohn L.M."/>
            <person name="Birren B."/>
            <person name="Ma L.-J."/>
            <person name="Dean R.A."/>
        </authorList>
    </citation>
    <scope>NUCLEOTIDE SEQUENCE</scope>
    <source>
        <strain evidence="3">ATCC 64411 / 73-15</strain>
    </source>
</reference>
<dbReference type="EnsemblFungi" id="MAPG_02772T0">
    <property type="protein sequence ID" value="MAPG_02772T0"/>
    <property type="gene ID" value="MAPG_02772"/>
</dbReference>
<accession>A0A0C4DS95</accession>
<reference evidence="4" key="1">
    <citation type="submission" date="2010-05" db="EMBL/GenBank/DDBJ databases">
        <title>The genome sequence of Magnaporthe poae strain ATCC 64411.</title>
        <authorList>
            <person name="Ma L.-J."/>
            <person name="Dead R."/>
            <person name="Young S."/>
            <person name="Zeng Q."/>
            <person name="Koehrsen M."/>
            <person name="Alvarado L."/>
            <person name="Berlin A."/>
            <person name="Chapman S.B."/>
            <person name="Chen Z."/>
            <person name="Freedman E."/>
            <person name="Gellesch M."/>
            <person name="Goldberg J."/>
            <person name="Griggs A."/>
            <person name="Gujja S."/>
            <person name="Heilman E.R."/>
            <person name="Heiman D."/>
            <person name="Hepburn T."/>
            <person name="Howarth C."/>
            <person name="Jen D."/>
            <person name="Larson L."/>
            <person name="Mehta T."/>
            <person name="Neiman D."/>
            <person name="Pearson M."/>
            <person name="Roberts A."/>
            <person name="Saif S."/>
            <person name="Shea T."/>
            <person name="Shenoy N."/>
            <person name="Sisk P."/>
            <person name="Stolte C."/>
            <person name="Sykes S."/>
            <person name="Walk T."/>
            <person name="White J."/>
            <person name="Yandava C."/>
            <person name="Haas B."/>
            <person name="Nusbaum C."/>
            <person name="Birren B."/>
        </authorList>
    </citation>
    <scope>NUCLEOTIDE SEQUENCE [LARGE SCALE GENOMIC DNA]</scope>
    <source>
        <strain evidence="4">ATCC 64411 / 73-15</strain>
    </source>
</reference>
<feature type="region of interest" description="Disordered" evidence="1">
    <location>
        <begin position="169"/>
        <end position="193"/>
    </location>
</feature>
<evidence type="ECO:0000313" key="2">
    <source>
        <dbReference type="EMBL" id="KLU83721.1"/>
    </source>
</evidence>
<evidence type="ECO:0000313" key="3">
    <source>
        <dbReference type="EnsemblFungi" id="MAPG_02772T0"/>
    </source>
</evidence>
<feature type="compositionally biased region" description="Low complexity" evidence="1">
    <location>
        <begin position="183"/>
        <end position="193"/>
    </location>
</feature>
<reference evidence="2" key="2">
    <citation type="submission" date="2010-05" db="EMBL/GenBank/DDBJ databases">
        <title>The Genome Sequence of Magnaporthe poae strain ATCC 64411.</title>
        <authorList>
            <consortium name="The Broad Institute Genome Sequencing Platform"/>
            <consortium name="Broad Institute Genome Sequencing Center for Infectious Disease"/>
            <person name="Ma L.-J."/>
            <person name="Dead R."/>
            <person name="Young S."/>
            <person name="Zeng Q."/>
            <person name="Koehrsen M."/>
            <person name="Alvarado L."/>
            <person name="Berlin A."/>
            <person name="Chapman S.B."/>
            <person name="Chen Z."/>
            <person name="Freedman E."/>
            <person name="Gellesch M."/>
            <person name="Goldberg J."/>
            <person name="Griggs A."/>
            <person name="Gujja S."/>
            <person name="Heilman E.R."/>
            <person name="Heiman D."/>
            <person name="Hepburn T."/>
            <person name="Howarth C."/>
            <person name="Jen D."/>
            <person name="Larson L."/>
            <person name="Mehta T."/>
            <person name="Neiman D."/>
            <person name="Pearson M."/>
            <person name="Roberts A."/>
            <person name="Saif S."/>
            <person name="Shea T."/>
            <person name="Shenoy N."/>
            <person name="Sisk P."/>
            <person name="Stolte C."/>
            <person name="Sykes S."/>
            <person name="Walk T."/>
            <person name="White J."/>
            <person name="Yandava C."/>
            <person name="Haas B."/>
            <person name="Nusbaum C."/>
            <person name="Birren B."/>
        </authorList>
    </citation>
    <scope>NUCLEOTIDE SEQUENCE</scope>
    <source>
        <strain evidence="2">ATCC 64411</strain>
    </source>
</reference>
<dbReference type="VEuPathDB" id="FungiDB:MAPG_02772"/>
<evidence type="ECO:0000313" key="4">
    <source>
        <dbReference type="Proteomes" id="UP000011715"/>
    </source>
</evidence>
<reference evidence="3" key="5">
    <citation type="submission" date="2015-06" db="UniProtKB">
        <authorList>
            <consortium name="EnsemblFungi"/>
        </authorList>
    </citation>
    <scope>IDENTIFICATION</scope>
    <source>
        <strain evidence="3">ATCC 64411</strain>
    </source>
</reference>
<name>A0A0C4DS95_MAGP6</name>
<proteinExistence type="predicted"/>
<gene>
    <name evidence="2" type="ORF">MAPG_02772</name>
</gene>
<dbReference type="AlphaFoldDB" id="A0A0C4DS95"/>
<keyword evidence="4" id="KW-1185">Reference proteome</keyword>
<dbReference type="OrthoDB" id="3596146at2759"/>
<dbReference type="eggNOG" id="ENOG502RS6B">
    <property type="taxonomic scope" value="Eukaryota"/>
</dbReference>
<dbReference type="STRING" id="644358.A0A0C4DS95"/>
<dbReference type="OMA" id="ELAMCET"/>